<dbReference type="SUPFAM" id="SSF50969">
    <property type="entry name" value="YVTN repeat-like/Quinoprotein amine dehydrogenase"/>
    <property type="match status" value="1"/>
</dbReference>
<evidence type="ECO:0000313" key="2">
    <source>
        <dbReference type="EMBL" id="GDY40952.1"/>
    </source>
</evidence>
<evidence type="ECO:0000313" key="3">
    <source>
        <dbReference type="Proteomes" id="UP000299290"/>
    </source>
</evidence>
<feature type="compositionally biased region" description="Pro residues" evidence="1">
    <location>
        <begin position="75"/>
        <end position="89"/>
    </location>
</feature>
<feature type="compositionally biased region" description="Basic and acidic residues" evidence="1">
    <location>
        <begin position="1"/>
        <end position="12"/>
    </location>
</feature>
<organism evidence="2 3">
    <name type="scientific">Streptomyces antimycoticus</name>
    <dbReference type="NCBI Taxonomy" id="68175"/>
    <lineage>
        <taxon>Bacteria</taxon>
        <taxon>Bacillati</taxon>
        <taxon>Actinomycetota</taxon>
        <taxon>Actinomycetes</taxon>
        <taxon>Kitasatosporales</taxon>
        <taxon>Streptomycetaceae</taxon>
        <taxon>Streptomyces</taxon>
        <taxon>Streptomyces violaceusniger group</taxon>
    </lineage>
</organism>
<feature type="compositionally biased region" description="Basic and acidic residues" evidence="1">
    <location>
        <begin position="54"/>
        <end position="71"/>
    </location>
</feature>
<sequence>MAGAGMDEREPSPEGGHGAASGAGRTGPDGKTTEADAGTGAGAGADAEELSQLRAERDRLLAERDRLRHELNGPPSHPPRILPQPPPHSPADKHRATLSVPGGPSIAQLAFSPDGRTLATLGFQDKMIHLWRLE</sequence>
<feature type="region of interest" description="Disordered" evidence="1">
    <location>
        <begin position="1"/>
        <end position="104"/>
    </location>
</feature>
<proteinExistence type="predicted"/>
<dbReference type="EMBL" id="BJHV01000001">
    <property type="protein sequence ID" value="GDY40952.1"/>
    <property type="molecule type" value="Genomic_DNA"/>
</dbReference>
<evidence type="ECO:0008006" key="4">
    <source>
        <dbReference type="Google" id="ProtNLM"/>
    </source>
</evidence>
<protein>
    <recommendedName>
        <fullName evidence="4">Anaphase-promoting complex subunit 4 WD40 domain-containing protein</fullName>
    </recommendedName>
</protein>
<keyword evidence="3" id="KW-1185">Reference proteome</keyword>
<feature type="compositionally biased region" description="Gly residues" evidence="1">
    <location>
        <begin position="15"/>
        <end position="27"/>
    </location>
</feature>
<comment type="caution">
    <text evidence="2">The sequence shown here is derived from an EMBL/GenBank/DDBJ whole genome shotgun (WGS) entry which is preliminary data.</text>
</comment>
<name>A0A4D4JYP9_9ACTN</name>
<gene>
    <name evidence="2" type="ORF">SANT12839_018340</name>
</gene>
<accession>A0A4D4JYP9</accession>
<dbReference type="InterPro" id="IPR011044">
    <property type="entry name" value="Quino_amine_DH_bsu"/>
</dbReference>
<reference evidence="2 3" key="1">
    <citation type="journal article" date="2020" name="Int. J. Syst. Evol. Microbiol.">
        <title>Reclassification of Streptomyces castelarensis and Streptomyces sporoclivatus as later heterotypic synonyms of Streptomyces antimycoticus.</title>
        <authorList>
            <person name="Komaki H."/>
            <person name="Tamura T."/>
        </authorList>
    </citation>
    <scope>NUCLEOTIDE SEQUENCE [LARGE SCALE GENOMIC DNA]</scope>
    <source>
        <strain evidence="2 3">NBRC 12839</strain>
    </source>
</reference>
<evidence type="ECO:0000256" key="1">
    <source>
        <dbReference type="SAM" id="MobiDB-lite"/>
    </source>
</evidence>
<dbReference type="AlphaFoldDB" id="A0A4D4JYP9"/>
<dbReference type="Proteomes" id="UP000299290">
    <property type="component" value="Unassembled WGS sequence"/>
</dbReference>